<feature type="region of interest" description="Disordered" evidence="13">
    <location>
        <begin position="1"/>
        <end position="20"/>
    </location>
</feature>
<feature type="transmembrane region" description="Helical" evidence="12">
    <location>
        <begin position="110"/>
        <end position="130"/>
    </location>
</feature>
<keyword evidence="8 12" id="KW-0072">Autophagy</keyword>
<dbReference type="InterPro" id="IPR050495">
    <property type="entry name" value="ATG22/LtaA_families"/>
</dbReference>
<evidence type="ECO:0000256" key="12">
    <source>
        <dbReference type="RuleBase" id="RU363073"/>
    </source>
</evidence>
<feature type="compositionally biased region" description="Basic and acidic residues" evidence="13">
    <location>
        <begin position="592"/>
        <end position="601"/>
    </location>
</feature>
<keyword evidence="4 12" id="KW-0926">Vacuole</keyword>
<feature type="transmembrane region" description="Helical" evidence="12">
    <location>
        <begin position="247"/>
        <end position="267"/>
    </location>
</feature>
<feature type="transmembrane region" description="Helical" evidence="12">
    <location>
        <begin position="142"/>
        <end position="165"/>
    </location>
</feature>
<evidence type="ECO:0000313" key="14">
    <source>
        <dbReference type="EMBL" id="ETN36618.1"/>
    </source>
</evidence>
<gene>
    <name evidence="14" type="ORF">HMPREF1541_08896</name>
</gene>
<evidence type="ECO:0000256" key="13">
    <source>
        <dbReference type="SAM" id="MobiDB-lite"/>
    </source>
</evidence>
<dbReference type="InterPro" id="IPR036259">
    <property type="entry name" value="MFS_trans_sf"/>
</dbReference>
<dbReference type="EMBL" id="KB822725">
    <property type="protein sequence ID" value="ETN36618.1"/>
    <property type="molecule type" value="Genomic_DNA"/>
</dbReference>
<dbReference type="GO" id="GO:0006914">
    <property type="term" value="P:autophagy"/>
    <property type="evidence" value="ECO:0007669"/>
    <property type="project" value="UniProtKB-KW"/>
</dbReference>
<evidence type="ECO:0000256" key="7">
    <source>
        <dbReference type="ARBA" id="ARBA00022989"/>
    </source>
</evidence>
<evidence type="ECO:0000256" key="9">
    <source>
        <dbReference type="ARBA" id="ARBA00023136"/>
    </source>
</evidence>
<evidence type="ECO:0000256" key="5">
    <source>
        <dbReference type="ARBA" id="ARBA00022692"/>
    </source>
</evidence>
<dbReference type="RefSeq" id="XP_008721436.1">
    <property type="nucleotide sequence ID" value="XM_008723214.1"/>
</dbReference>
<dbReference type="GO" id="GO:0032974">
    <property type="term" value="P:amino acid transmembrane export from vacuole"/>
    <property type="evidence" value="ECO:0007669"/>
    <property type="project" value="InterPro"/>
</dbReference>
<keyword evidence="3 12" id="KW-0813">Transport</keyword>
<keyword evidence="5 12" id="KW-0812">Transmembrane</keyword>
<dbReference type="PANTHER" id="PTHR23519:SF3">
    <property type="entry name" value="AUTOPHAGY-RELATED PROTEIN 22-2"/>
    <property type="match status" value="1"/>
</dbReference>
<feature type="transmembrane region" description="Helical" evidence="12">
    <location>
        <begin position="462"/>
        <end position="484"/>
    </location>
</feature>
<feature type="region of interest" description="Disordered" evidence="13">
    <location>
        <begin position="574"/>
        <end position="601"/>
    </location>
</feature>
<accession>W2RLM9</accession>
<feature type="transmembrane region" description="Helical" evidence="12">
    <location>
        <begin position="279"/>
        <end position="299"/>
    </location>
</feature>
<keyword evidence="7 12" id="KW-1133">Transmembrane helix</keyword>
<dbReference type="PANTHER" id="PTHR23519">
    <property type="entry name" value="AUTOPHAGY-RELATED PROTEIN 22"/>
    <property type="match status" value="1"/>
</dbReference>
<feature type="region of interest" description="Disordered" evidence="13">
    <location>
        <begin position="204"/>
        <end position="226"/>
    </location>
</feature>
<comment type="similarity">
    <text evidence="2 12">Belongs to the ATG22 family.</text>
</comment>
<evidence type="ECO:0000256" key="8">
    <source>
        <dbReference type="ARBA" id="ARBA00023006"/>
    </source>
</evidence>
<evidence type="ECO:0000256" key="2">
    <source>
        <dbReference type="ARBA" id="ARBA00006978"/>
    </source>
</evidence>
<dbReference type="CDD" id="cd17483">
    <property type="entry name" value="MFS_Atg22_like"/>
    <property type="match status" value="1"/>
</dbReference>
<feature type="transmembrane region" description="Helical" evidence="12">
    <location>
        <begin position="352"/>
        <end position="374"/>
    </location>
</feature>
<evidence type="ECO:0000313" key="15">
    <source>
        <dbReference type="Proteomes" id="UP000030752"/>
    </source>
</evidence>
<dbReference type="Gene3D" id="1.20.1250.20">
    <property type="entry name" value="MFS general substrate transporter like domains"/>
    <property type="match status" value="1"/>
</dbReference>
<dbReference type="InParanoid" id="W2RLM9"/>
<evidence type="ECO:0000256" key="1">
    <source>
        <dbReference type="ARBA" id="ARBA00004128"/>
    </source>
</evidence>
<keyword evidence="9 12" id="KW-0472">Membrane</keyword>
<dbReference type="InterPro" id="IPR024671">
    <property type="entry name" value="Atg22-like"/>
</dbReference>
<dbReference type="HOGENOM" id="CLU_017518_1_0_1"/>
<name>W2RLM9_CYPE1</name>
<feature type="transmembrane region" description="Helical" evidence="12">
    <location>
        <begin position="31"/>
        <end position="54"/>
    </location>
</feature>
<keyword evidence="15" id="KW-1185">Reference proteome</keyword>
<protein>
    <recommendedName>
        <fullName evidence="12">Autophagy-related protein</fullName>
    </recommendedName>
</protein>
<dbReference type="STRING" id="1220924.W2RLM9"/>
<feature type="transmembrane region" description="Helical" evidence="12">
    <location>
        <begin position="171"/>
        <end position="193"/>
    </location>
</feature>
<reference evidence="14 15" key="1">
    <citation type="submission" date="2013-03" db="EMBL/GenBank/DDBJ databases">
        <title>The Genome Sequence of Phialophora europaea CBS 101466.</title>
        <authorList>
            <consortium name="The Broad Institute Genomics Platform"/>
            <person name="Cuomo C."/>
            <person name="de Hoog S."/>
            <person name="Gorbushina A."/>
            <person name="Walker B."/>
            <person name="Young S.K."/>
            <person name="Zeng Q."/>
            <person name="Gargeya S."/>
            <person name="Fitzgerald M."/>
            <person name="Haas B."/>
            <person name="Abouelleil A."/>
            <person name="Allen A.W."/>
            <person name="Alvarado L."/>
            <person name="Arachchi H.M."/>
            <person name="Berlin A.M."/>
            <person name="Chapman S.B."/>
            <person name="Gainer-Dewar J."/>
            <person name="Goldberg J."/>
            <person name="Griggs A."/>
            <person name="Gujja S."/>
            <person name="Hansen M."/>
            <person name="Howarth C."/>
            <person name="Imamovic A."/>
            <person name="Ireland A."/>
            <person name="Larimer J."/>
            <person name="McCowan C."/>
            <person name="Murphy C."/>
            <person name="Pearson M."/>
            <person name="Poon T.W."/>
            <person name="Priest M."/>
            <person name="Roberts A."/>
            <person name="Saif S."/>
            <person name="Shea T."/>
            <person name="Sisk P."/>
            <person name="Sykes S."/>
            <person name="Wortman J."/>
            <person name="Nusbaum C."/>
            <person name="Birren B."/>
        </authorList>
    </citation>
    <scope>NUCLEOTIDE SEQUENCE [LARGE SCALE GENOMIC DNA]</scope>
    <source>
        <strain evidence="14 15">CBS 101466</strain>
    </source>
</reference>
<keyword evidence="10" id="KW-0325">Glycoprotein</keyword>
<dbReference type="VEuPathDB" id="FungiDB:HMPREF1541_08896"/>
<feature type="transmembrane region" description="Helical" evidence="12">
    <location>
        <begin position="425"/>
        <end position="442"/>
    </location>
</feature>
<feature type="transmembrane region" description="Helical" evidence="12">
    <location>
        <begin position="527"/>
        <end position="546"/>
    </location>
</feature>
<feature type="transmembrane region" description="Helical" evidence="12">
    <location>
        <begin position="496"/>
        <end position="515"/>
    </location>
</feature>
<evidence type="ECO:0000256" key="4">
    <source>
        <dbReference type="ARBA" id="ARBA00022554"/>
    </source>
</evidence>
<dbReference type="Proteomes" id="UP000030752">
    <property type="component" value="Unassembled WGS sequence"/>
</dbReference>
<keyword evidence="6 12" id="KW-0029">Amino-acid transport</keyword>
<comment type="subcellular location">
    <subcellularLocation>
        <location evidence="1 12">Vacuole membrane</location>
        <topology evidence="1 12">Multi-pass membrane protein</topology>
    </subcellularLocation>
</comment>
<dbReference type="SUPFAM" id="SSF103473">
    <property type="entry name" value="MFS general substrate transporter"/>
    <property type="match status" value="1"/>
</dbReference>
<evidence type="ECO:0000256" key="11">
    <source>
        <dbReference type="ARBA" id="ARBA00024801"/>
    </source>
</evidence>
<feature type="transmembrane region" description="Helical" evidence="12">
    <location>
        <begin position="386"/>
        <end position="404"/>
    </location>
</feature>
<dbReference type="OrthoDB" id="192733at2759"/>
<dbReference type="eggNOG" id="ENOG502QVD3">
    <property type="taxonomic scope" value="Eukaryota"/>
</dbReference>
<proteinExistence type="inferred from homology"/>
<evidence type="ECO:0000256" key="3">
    <source>
        <dbReference type="ARBA" id="ARBA00022448"/>
    </source>
</evidence>
<dbReference type="InterPro" id="IPR044738">
    <property type="entry name" value="Atg22"/>
</dbReference>
<organism evidence="14 15">
    <name type="scientific">Cyphellophora europaea (strain CBS 101466)</name>
    <name type="common">Phialophora europaea</name>
    <dbReference type="NCBI Taxonomy" id="1220924"/>
    <lineage>
        <taxon>Eukaryota</taxon>
        <taxon>Fungi</taxon>
        <taxon>Dikarya</taxon>
        <taxon>Ascomycota</taxon>
        <taxon>Pezizomycotina</taxon>
        <taxon>Eurotiomycetes</taxon>
        <taxon>Chaetothyriomycetidae</taxon>
        <taxon>Chaetothyriales</taxon>
        <taxon>Cyphellophoraceae</taxon>
        <taxon>Cyphellophora</taxon>
    </lineage>
</organism>
<dbReference type="Pfam" id="PF11700">
    <property type="entry name" value="ATG22"/>
    <property type="match status" value="1"/>
</dbReference>
<dbReference type="GeneID" id="19976235"/>
<sequence>MEDTEIHSPTVQRRYEEEDISPTSDKELRGWYFYGIAAEVFAVCGPGSFLPVVLEQLARENGVLWSDRQTPCVDTRNDRSGRLLMGRAEGEKNDQCLINVLGAEITTASFAMYTFSLAVLIQALALVSFSSVADYGNNRKRFLLLFASVGSAAGMAFIFMVPSIYLLATPLAVLAITNLGCSFVMLNSFLPLLSSNHPSVRAQEKELLSTPTPSHDPNAPSSAAPTTARSAPALAFSNTVSAKGVGLGYSAAVLVQIASILLLLLTSKLTTSRTVPLRLALFLASTWWCLFTIPTSLWLRSRPGPPLPATLTHRLATHPSSRLRTATTYLTFAWLSIFRTLQQALSLSQTRLFLLAWFLMSDAIATVGSTAIMFARTELHLSPTGIALLSVTATASGIAGSLLWPLLAHRFFKPQSSSSSSSRNTIVACLCVMEFIPLYGLLGYLPPVQTLGWLGLQRPWEIFPLAVVYGVAMGGLSSYCRSFFGQLIPFGKEAAFYALFAITDKGSSAIGPAVVGRIVDRTGTIRPAFWFLVVLIGIPIVLVRFVDEARGREEAGRFDLGMVMAGDGLEMMGDSIGSRGGRPEEVQGLMEGEDRDRDNRD</sequence>
<comment type="function">
    <text evidence="11 12">Vacuolar effluxer which mediate the efflux of amino acids resulting from autophagic degradation. The release of autophagic amino acids allows the maintenance of protein synthesis and viability during nitrogen starvation.</text>
</comment>
<dbReference type="FunCoup" id="W2RLM9">
    <property type="interactions" value="28"/>
</dbReference>
<dbReference type="AlphaFoldDB" id="W2RLM9"/>
<dbReference type="GO" id="GO:0005774">
    <property type="term" value="C:vacuolar membrane"/>
    <property type="evidence" value="ECO:0007669"/>
    <property type="project" value="UniProtKB-SubCell"/>
</dbReference>
<evidence type="ECO:0000256" key="10">
    <source>
        <dbReference type="ARBA" id="ARBA00023180"/>
    </source>
</evidence>
<evidence type="ECO:0000256" key="6">
    <source>
        <dbReference type="ARBA" id="ARBA00022970"/>
    </source>
</evidence>